<dbReference type="SMART" id="SM00384">
    <property type="entry name" value="AT_hook"/>
    <property type="match status" value="2"/>
</dbReference>
<name>A0A0K8T0U8_LYGHE</name>
<evidence type="ECO:0000256" key="2">
    <source>
        <dbReference type="ARBA" id="ARBA00006177"/>
    </source>
</evidence>
<evidence type="ECO:0000259" key="14">
    <source>
        <dbReference type="PROSITE" id="PS50950"/>
    </source>
</evidence>
<accession>A0A0K8T0U8</accession>
<dbReference type="GO" id="GO:0005654">
    <property type="term" value="C:nucleoplasm"/>
    <property type="evidence" value="ECO:0007669"/>
    <property type="project" value="UniProtKB-SubCell"/>
</dbReference>
<evidence type="ECO:0000256" key="3">
    <source>
        <dbReference type="ARBA" id="ARBA00022723"/>
    </source>
</evidence>
<dbReference type="InterPro" id="IPR026516">
    <property type="entry name" value="THAP1/10"/>
</dbReference>
<protein>
    <recommendedName>
        <fullName evidence="14">THAP-type domain-containing protein</fullName>
    </recommendedName>
</protein>
<keyword evidence="10" id="KW-0539">Nucleus</keyword>
<dbReference type="GO" id="GO:0043565">
    <property type="term" value="F:sequence-specific DNA binding"/>
    <property type="evidence" value="ECO:0007669"/>
    <property type="project" value="InterPro"/>
</dbReference>
<dbReference type="EMBL" id="GBRD01006659">
    <property type="protein sequence ID" value="JAG59162.1"/>
    <property type="molecule type" value="Transcribed_RNA"/>
</dbReference>
<keyword evidence="4 12" id="KW-0863">Zinc-finger</keyword>
<feature type="compositionally biased region" description="Acidic residues" evidence="13">
    <location>
        <begin position="680"/>
        <end position="697"/>
    </location>
</feature>
<keyword evidence="8 12" id="KW-0238">DNA-binding</keyword>
<keyword evidence="9" id="KW-0804">Transcription</keyword>
<evidence type="ECO:0000256" key="8">
    <source>
        <dbReference type="ARBA" id="ARBA00023125"/>
    </source>
</evidence>
<keyword evidence="3" id="KW-0479">Metal-binding</keyword>
<dbReference type="InterPro" id="IPR006612">
    <property type="entry name" value="THAP_Znf"/>
</dbReference>
<feature type="compositionally biased region" description="Polar residues" evidence="13">
    <location>
        <begin position="273"/>
        <end position="282"/>
    </location>
</feature>
<evidence type="ECO:0000256" key="10">
    <source>
        <dbReference type="ARBA" id="ARBA00023242"/>
    </source>
</evidence>
<evidence type="ECO:0000256" key="1">
    <source>
        <dbReference type="ARBA" id="ARBA00004642"/>
    </source>
</evidence>
<keyword evidence="6" id="KW-0805">Transcription regulation</keyword>
<dbReference type="PANTHER" id="PTHR46600">
    <property type="entry name" value="THAP DOMAIN-CONTAINING"/>
    <property type="match status" value="1"/>
</dbReference>
<dbReference type="GO" id="GO:0008270">
    <property type="term" value="F:zinc ion binding"/>
    <property type="evidence" value="ECO:0007669"/>
    <property type="project" value="UniProtKB-KW"/>
</dbReference>
<evidence type="ECO:0000256" key="12">
    <source>
        <dbReference type="PROSITE-ProRule" id="PRU00309"/>
    </source>
</evidence>
<dbReference type="PROSITE" id="PS50950">
    <property type="entry name" value="ZF_THAP"/>
    <property type="match status" value="1"/>
</dbReference>
<keyword evidence="11" id="KW-0131">Cell cycle</keyword>
<feature type="compositionally biased region" description="Polar residues" evidence="13">
    <location>
        <begin position="583"/>
        <end position="594"/>
    </location>
</feature>
<evidence type="ECO:0000256" key="6">
    <source>
        <dbReference type="ARBA" id="ARBA00023015"/>
    </source>
</evidence>
<dbReference type="SUPFAM" id="SSF57716">
    <property type="entry name" value="Glucocorticoid receptor-like (DNA-binding domain)"/>
    <property type="match status" value="1"/>
</dbReference>
<feature type="region of interest" description="Disordered" evidence="13">
    <location>
        <begin position="251"/>
        <end position="361"/>
    </location>
</feature>
<dbReference type="InterPro" id="IPR038441">
    <property type="entry name" value="THAP_Znf_sf"/>
</dbReference>
<comment type="subcellular location">
    <subcellularLocation>
        <location evidence="1">Nucleus</location>
        <location evidence="1">Nucleoplasm</location>
    </subcellularLocation>
</comment>
<dbReference type="InterPro" id="IPR017956">
    <property type="entry name" value="AT_hook_DNA-bd_motif"/>
</dbReference>
<feature type="region of interest" description="Disordered" evidence="13">
    <location>
        <begin position="486"/>
        <end position="505"/>
    </location>
</feature>
<evidence type="ECO:0000256" key="9">
    <source>
        <dbReference type="ARBA" id="ARBA00023163"/>
    </source>
</evidence>
<reference evidence="15" key="1">
    <citation type="submission" date="2014-09" db="EMBL/GenBank/DDBJ databases">
        <authorList>
            <person name="Magalhaes I.L.F."/>
            <person name="Oliveira U."/>
            <person name="Santos F.R."/>
            <person name="Vidigal T.H.D.A."/>
            <person name="Brescovit A.D."/>
            <person name="Santos A.J."/>
        </authorList>
    </citation>
    <scope>NUCLEOTIDE SEQUENCE</scope>
</reference>
<feature type="compositionally biased region" description="Low complexity" evidence="13">
    <location>
        <begin position="295"/>
        <end position="311"/>
    </location>
</feature>
<feature type="region of interest" description="Disordered" evidence="13">
    <location>
        <begin position="555"/>
        <end position="697"/>
    </location>
</feature>
<dbReference type="Gene3D" id="6.20.210.20">
    <property type="entry name" value="THAP domain"/>
    <property type="match status" value="1"/>
</dbReference>
<evidence type="ECO:0000256" key="13">
    <source>
        <dbReference type="SAM" id="MobiDB-lite"/>
    </source>
</evidence>
<feature type="compositionally biased region" description="Polar residues" evidence="13">
    <location>
        <begin position="312"/>
        <end position="334"/>
    </location>
</feature>
<feature type="region of interest" description="Disordered" evidence="13">
    <location>
        <begin position="521"/>
        <end position="543"/>
    </location>
</feature>
<dbReference type="PANTHER" id="PTHR46600:SF1">
    <property type="entry name" value="THAP DOMAIN-CONTAINING PROTEIN 1"/>
    <property type="match status" value="1"/>
</dbReference>
<feature type="compositionally biased region" description="Acidic residues" evidence="13">
    <location>
        <begin position="25"/>
        <end position="40"/>
    </location>
</feature>
<dbReference type="SMART" id="SM00692">
    <property type="entry name" value="DM3"/>
    <property type="match status" value="1"/>
</dbReference>
<feature type="compositionally biased region" description="Basic and acidic residues" evidence="13">
    <location>
        <begin position="646"/>
        <end position="663"/>
    </location>
</feature>
<organism evidence="15">
    <name type="scientific">Lygus hesperus</name>
    <name type="common">Western plant bug</name>
    <dbReference type="NCBI Taxonomy" id="30085"/>
    <lineage>
        <taxon>Eukaryota</taxon>
        <taxon>Metazoa</taxon>
        <taxon>Ecdysozoa</taxon>
        <taxon>Arthropoda</taxon>
        <taxon>Hexapoda</taxon>
        <taxon>Insecta</taxon>
        <taxon>Pterygota</taxon>
        <taxon>Neoptera</taxon>
        <taxon>Paraneoptera</taxon>
        <taxon>Hemiptera</taxon>
        <taxon>Heteroptera</taxon>
        <taxon>Panheteroptera</taxon>
        <taxon>Cimicomorpha</taxon>
        <taxon>Miridae</taxon>
        <taxon>Mirini</taxon>
        <taxon>Lygus</taxon>
    </lineage>
</organism>
<evidence type="ECO:0000313" key="15">
    <source>
        <dbReference type="EMBL" id="JAG59162.1"/>
    </source>
</evidence>
<feature type="compositionally biased region" description="Basic residues" evidence="13">
    <location>
        <begin position="255"/>
        <end position="264"/>
    </location>
</feature>
<evidence type="ECO:0000256" key="11">
    <source>
        <dbReference type="ARBA" id="ARBA00023306"/>
    </source>
</evidence>
<comment type="similarity">
    <text evidence="2">Belongs to the THAP1 family.</text>
</comment>
<evidence type="ECO:0000256" key="4">
    <source>
        <dbReference type="ARBA" id="ARBA00022771"/>
    </source>
</evidence>
<evidence type="ECO:0000256" key="7">
    <source>
        <dbReference type="ARBA" id="ARBA00023054"/>
    </source>
</evidence>
<dbReference type="SMART" id="SM00980">
    <property type="entry name" value="THAP"/>
    <property type="match status" value="1"/>
</dbReference>
<feature type="domain" description="THAP-type" evidence="14">
    <location>
        <begin position="90"/>
        <end position="185"/>
    </location>
</feature>
<dbReference type="AlphaFoldDB" id="A0A0K8T0U8"/>
<feature type="compositionally biased region" description="Acidic residues" evidence="13">
    <location>
        <begin position="615"/>
        <end position="645"/>
    </location>
</feature>
<sequence>MSLSGVPPLLLQLAGREQSPAEMPPNEEEDEDQQMSDSDEMPYIKCEAVYGEDDEDDDMSALPFVRTEMREEDEDDDEEKMKFGMKAPEVGAYVKCSVPSCHSYFEVGNPKYEGFSHFKFPEDPNLRRRWIGIIGQKEDWKPEGAMICSNHFPEGSFVNVVECIQETGQLLSKRTLKPGALPTINLELPASWNMQRLVLPPNNGVQAVTPIAPALPRLAPAAVPPPTPIRSPYCQGELPLRSAFYPGRAITLTKNGKRRGRPPKNRPPDDYSPSMSISQLVSTPMAASPVAKSETTTPNTIAATPSSSSSNGVSKPTQMLSQASASVPSPNNPYGISKQLPPFQLLGMGKRKRGRPRKEDSLRRMAECVAVEGAMGWKNNWRRNIPNKRRKLLPALHRPLQNSMSDHQNRIVQLECNVDINNFLNISMNEDSDIDRKPNPLRDLNYFKTLSSNITDLSAASLAELRKIVQGTIDRLRKSEALKTAKREELERRRKEDAKGEYEAKDKRLDVDVKIPPSVSIKAVGPKSSHQGSSSVEEEPIPALTITIRREKTNGTVLGSDNIPAPVVSVTKKEPVDLPPDVSPQNEPNPTDSRISSIKKDGDSSSGEQPSEHEEGQEEDDDEGQGEQEEDDGHGEQEEEEGDSESDNKDGAGESESDNKDGGQDEVEPIENGDASSSIESEDDADGGNEINGESES</sequence>
<keyword evidence="5" id="KW-0862">Zinc</keyword>
<evidence type="ECO:0000256" key="5">
    <source>
        <dbReference type="ARBA" id="ARBA00022833"/>
    </source>
</evidence>
<feature type="region of interest" description="Disordered" evidence="13">
    <location>
        <begin position="1"/>
        <end position="41"/>
    </location>
</feature>
<proteinExistence type="inferred from homology"/>
<dbReference type="Pfam" id="PF05485">
    <property type="entry name" value="THAP"/>
    <property type="match status" value="1"/>
</dbReference>
<keyword evidence="7" id="KW-0175">Coiled coil</keyword>